<evidence type="ECO:0000313" key="8">
    <source>
        <dbReference type="Proteomes" id="UP000503004"/>
    </source>
</evidence>
<dbReference type="Pfam" id="PF00881">
    <property type="entry name" value="Nitroreductase"/>
    <property type="match status" value="1"/>
</dbReference>
<dbReference type="Proteomes" id="UP000503004">
    <property type="component" value="Chromosome"/>
</dbReference>
<keyword evidence="5" id="KW-0521">NADP</keyword>
<accession>A0A858Q410</accession>
<dbReference type="EMBL" id="CP046565">
    <property type="protein sequence ID" value="QJD28570.1"/>
    <property type="molecule type" value="Genomic_DNA"/>
</dbReference>
<reference evidence="8" key="1">
    <citation type="submission" date="2019-12" db="EMBL/GenBank/DDBJ databases">
        <authorList>
            <person name="Awala S.I."/>
            <person name="Rhee S.K."/>
        </authorList>
    </citation>
    <scope>NUCLEOTIDE SEQUENCE [LARGE SCALE GENOMIC DNA]</scope>
    <source>
        <strain evidence="8">IM1</strain>
    </source>
</reference>
<dbReference type="Gene3D" id="3.40.109.10">
    <property type="entry name" value="NADH Oxidase"/>
    <property type="match status" value="1"/>
</dbReference>
<dbReference type="CDD" id="cd02146">
    <property type="entry name" value="NfsA-like"/>
    <property type="match status" value="1"/>
</dbReference>
<name>A0A858Q410_9GAMM</name>
<evidence type="ECO:0000256" key="3">
    <source>
        <dbReference type="ARBA" id="ARBA00022643"/>
    </source>
</evidence>
<evidence type="ECO:0000256" key="4">
    <source>
        <dbReference type="ARBA" id="ARBA00023002"/>
    </source>
</evidence>
<keyword evidence="4 5" id="KW-0560">Oxidoreductase</keyword>
<dbReference type="AlphaFoldDB" id="A0A858Q410"/>
<dbReference type="PIRSF" id="PIRSF005426">
    <property type="entry name" value="Frp"/>
    <property type="match status" value="1"/>
</dbReference>
<keyword evidence="8" id="KW-1185">Reference proteome</keyword>
<dbReference type="PANTHER" id="PTHR43425:SF2">
    <property type="entry name" value="OXYGEN-INSENSITIVE NADPH NITROREDUCTASE"/>
    <property type="match status" value="1"/>
</dbReference>
<comment type="similarity">
    <text evidence="1 5">Belongs to the flavin oxidoreductase frp family.</text>
</comment>
<dbReference type="PANTHER" id="PTHR43425">
    <property type="entry name" value="OXYGEN-INSENSITIVE NADPH NITROREDUCTASE"/>
    <property type="match status" value="1"/>
</dbReference>
<feature type="domain" description="Nitroreductase" evidence="6">
    <location>
        <begin position="32"/>
        <end position="186"/>
    </location>
</feature>
<organism evidence="7 8">
    <name type="scientific">Methylococcus geothermalis</name>
    <dbReference type="NCBI Taxonomy" id="2681310"/>
    <lineage>
        <taxon>Bacteria</taxon>
        <taxon>Pseudomonadati</taxon>
        <taxon>Pseudomonadota</taxon>
        <taxon>Gammaproteobacteria</taxon>
        <taxon>Methylococcales</taxon>
        <taxon>Methylococcaceae</taxon>
        <taxon>Methylococcus</taxon>
    </lineage>
</organism>
<sequence length="273" mass="29194">MSQIRTLLASRYGRHEPVPAIASNEVLEHLLSHRSVRAYTAEPLAPGTLEALVAAAQSAASSSNLQLWSVVAVEDGERRARLAELAGNQAHIVQAPLFLVWLADHARLRRIAAQRGIAAEGLDYLEMYTMAVVDVALAAQNAVVAAESLGLGTVYIGAMRNHPEQVAAELGLPPGVFAVFGLCVGHPDPAVLPAIKPRLPQEAVLHRETYALEAQDDAIGRYNAAMSAFYAEQNMAVSGDWSKHSAARISSPAKLSGRDRLKAALNALGFELR</sequence>
<dbReference type="KEGG" id="metu:GNH96_00360"/>
<dbReference type="SUPFAM" id="SSF55469">
    <property type="entry name" value="FMN-dependent nitroreductase-like"/>
    <property type="match status" value="1"/>
</dbReference>
<evidence type="ECO:0000256" key="2">
    <source>
        <dbReference type="ARBA" id="ARBA00022630"/>
    </source>
</evidence>
<dbReference type="InterPro" id="IPR029479">
    <property type="entry name" value="Nitroreductase"/>
</dbReference>
<protein>
    <submittedName>
        <fullName evidence="7">NADPH-dependent oxidoreductase</fullName>
    </submittedName>
</protein>
<proteinExistence type="inferred from homology"/>
<evidence type="ECO:0000256" key="1">
    <source>
        <dbReference type="ARBA" id="ARBA00008366"/>
    </source>
</evidence>
<keyword evidence="3 5" id="KW-0288">FMN</keyword>
<dbReference type="RefSeq" id="WP_169601248.1">
    <property type="nucleotide sequence ID" value="NZ_CP046565.1"/>
</dbReference>
<dbReference type="InterPro" id="IPR000415">
    <property type="entry name" value="Nitroreductase-like"/>
</dbReference>
<dbReference type="InterPro" id="IPR016446">
    <property type="entry name" value="Flavin_OxRdtase_Frp"/>
</dbReference>
<evidence type="ECO:0000259" key="6">
    <source>
        <dbReference type="Pfam" id="PF00881"/>
    </source>
</evidence>
<keyword evidence="2 5" id="KW-0285">Flavoprotein</keyword>
<evidence type="ECO:0000256" key="5">
    <source>
        <dbReference type="PIRNR" id="PIRNR005426"/>
    </source>
</evidence>
<evidence type="ECO:0000313" key="7">
    <source>
        <dbReference type="EMBL" id="QJD28570.1"/>
    </source>
</evidence>
<dbReference type="GO" id="GO:0016491">
    <property type="term" value="F:oxidoreductase activity"/>
    <property type="evidence" value="ECO:0007669"/>
    <property type="project" value="UniProtKB-UniRule"/>
</dbReference>
<gene>
    <name evidence="7" type="ORF">GNH96_00360</name>
</gene>